<dbReference type="Gene3D" id="3.40.50.10330">
    <property type="entry name" value="Probable inorganic polyphosphate/atp-NAD kinase, domain 1"/>
    <property type="match status" value="1"/>
</dbReference>
<dbReference type="SUPFAM" id="SSF111331">
    <property type="entry name" value="NAD kinase/diacylglycerol kinase-like"/>
    <property type="match status" value="1"/>
</dbReference>
<proteinExistence type="inferred from homology"/>
<protein>
    <submittedName>
        <fullName evidence="14">Diacylglycerol kinase</fullName>
    </submittedName>
</protein>
<keyword evidence="5" id="KW-0479">Metal-binding</keyword>
<dbReference type="RefSeq" id="WP_015357975.1">
    <property type="nucleotide sequence ID" value="NZ_CP014672.1"/>
</dbReference>
<dbReference type="AlphaFoldDB" id="A0A1B1YAI6"/>
<keyword evidence="9" id="KW-0460">Magnesium</keyword>
<keyword evidence="11" id="KW-0594">Phospholipid biosynthesis</keyword>
<evidence type="ECO:0000256" key="2">
    <source>
        <dbReference type="ARBA" id="ARBA00005983"/>
    </source>
</evidence>
<keyword evidence="8" id="KW-0067">ATP-binding</keyword>
<accession>A0A1B1YAI6</accession>
<evidence type="ECO:0000256" key="1">
    <source>
        <dbReference type="ARBA" id="ARBA00001946"/>
    </source>
</evidence>
<evidence type="ECO:0000256" key="3">
    <source>
        <dbReference type="ARBA" id="ARBA00022516"/>
    </source>
</evidence>
<dbReference type="NCBIfam" id="TIGR00147">
    <property type="entry name" value="YegS/Rv2252/BmrU family lipid kinase"/>
    <property type="match status" value="1"/>
</dbReference>
<keyword evidence="10" id="KW-0443">Lipid metabolism</keyword>
<organism evidence="14 15">
    <name type="scientific">Thermoclostridium stercorarium subsp. thermolacticum DSM 2910</name>
    <dbReference type="NCBI Taxonomy" id="1121336"/>
    <lineage>
        <taxon>Bacteria</taxon>
        <taxon>Bacillati</taxon>
        <taxon>Bacillota</taxon>
        <taxon>Clostridia</taxon>
        <taxon>Eubacteriales</taxon>
        <taxon>Oscillospiraceae</taxon>
        <taxon>Thermoclostridium</taxon>
    </lineage>
</organism>
<comment type="similarity">
    <text evidence="2">Belongs to the diacylglycerol/lipid kinase family.</text>
</comment>
<name>A0A1B1YAI6_THEST</name>
<feature type="domain" description="DAGKc" evidence="13">
    <location>
        <begin position="1"/>
        <end position="129"/>
    </location>
</feature>
<dbReference type="PANTHER" id="PTHR12358:SF106">
    <property type="entry name" value="LIPID KINASE YEGS"/>
    <property type="match status" value="1"/>
</dbReference>
<keyword evidence="6" id="KW-0547">Nucleotide-binding</keyword>
<evidence type="ECO:0000256" key="8">
    <source>
        <dbReference type="ARBA" id="ARBA00022840"/>
    </source>
</evidence>
<keyword evidence="12" id="KW-1208">Phospholipid metabolism</keyword>
<dbReference type="GO" id="GO:0046872">
    <property type="term" value="F:metal ion binding"/>
    <property type="evidence" value="ECO:0007669"/>
    <property type="project" value="UniProtKB-KW"/>
</dbReference>
<evidence type="ECO:0000256" key="10">
    <source>
        <dbReference type="ARBA" id="ARBA00023098"/>
    </source>
</evidence>
<evidence type="ECO:0000256" key="7">
    <source>
        <dbReference type="ARBA" id="ARBA00022777"/>
    </source>
</evidence>
<dbReference type="InterPro" id="IPR001206">
    <property type="entry name" value="Diacylglycerol_kinase_cat_dom"/>
</dbReference>
<dbReference type="OrthoDB" id="9786026at2"/>
<dbReference type="GO" id="GO:0005886">
    <property type="term" value="C:plasma membrane"/>
    <property type="evidence" value="ECO:0007669"/>
    <property type="project" value="TreeGrafter"/>
</dbReference>
<evidence type="ECO:0000256" key="11">
    <source>
        <dbReference type="ARBA" id="ARBA00023209"/>
    </source>
</evidence>
<evidence type="ECO:0000313" key="15">
    <source>
        <dbReference type="Proteomes" id="UP000092971"/>
    </source>
</evidence>
<dbReference type="InterPro" id="IPR017438">
    <property type="entry name" value="ATP-NAD_kinase_N"/>
</dbReference>
<dbReference type="PANTHER" id="PTHR12358">
    <property type="entry name" value="SPHINGOSINE KINASE"/>
    <property type="match status" value="1"/>
</dbReference>
<evidence type="ECO:0000256" key="5">
    <source>
        <dbReference type="ARBA" id="ARBA00022723"/>
    </source>
</evidence>
<dbReference type="GO" id="GO:0008654">
    <property type="term" value="P:phospholipid biosynthetic process"/>
    <property type="evidence" value="ECO:0007669"/>
    <property type="project" value="UniProtKB-KW"/>
</dbReference>
<gene>
    <name evidence="14" type="ORF">CSTERTH_01400</name>
</gene>
<keyword evidence="7 14" id="KW-0418">Kinase</keyword>
<evidence type="ECO:0000259" key="13">
    <source>
        <dbReference type="PROSITE" id="PS50146"/>
    </source>
</evidence>
<dbReference type="Pfam" id="PF19279">
    <property type="entry name" value="YegS_C"/>
    <property type="match status" value="1"/>
</dbReference>
<comment type="cofactor">
    <cofactor evidence="1">
        <name>Mg(2+)</name>
        <dbReference type="ChEBI" id="CHEBI:18420"/>
    </cofactor>
</comment>
<evidence type="ECO:0000313" key="14">
    <source>
        <dbReference type="EMBL" id="ANW97781.1"/>
    </source>
</evidence>
<evidence type="ECO:0000256" key="6">
    <source>
        <dbReference type="ARBA" id="ARBA00022741"/>
    </source>
</evidence>
<dbReference type="Gene3D" id="2.60.200.40">
    <property type="match status" value="1"/>
</dbReference>
<evidence type="ECO:0000256" key="4">
    <source>
        <dbReference type="ARBA" id="ARBA00022679"/>
    </source>
</evidence>
<dbReference type="InterPro" id="IPR050187">
    <property type="entry name" value="Lipid_Phosphate_FormReg"/>
</dbReference>
<sequence length="294" mass="32563">MEHLLIVNPVAGKGKTVKIIPDIKSIMEKHSLSYHMEITKAPKHATEIAREYVKKYRNLRVYAVGGDGTLNEVLQGVVGSDALLGNIPSGTGNDFLKSFTDETDPLAILSKIIKARPVPVDLCKMNDLYFLNIASAGFDADVVANTRYLKRLPLIKGKIAYIGGILLSLIRLNNFSATFYIDNEEIYMPRVLLSAFANGKYYGGGMKAVPSAVPDDGLIDVCLIEGIGRLKIFLFFPRFIKGKHVKMKEVSVRRCMSLRMVCSSPVHVNADGELFTLKEMNIEIIKKGINFLLP</sequence>
<dbReference type="PROSITE" id="PS50146">
    <property type="entry name" value="DAGK"/>
    <property type="match status" value="1"/>
</dbReference>
<dbReference type="Pfam" id="PF00781">
    <property type="entry name" value="DAGK_cat"/>
    <property type="match status" value="1"/>
</dbReference>
<keyword evidence="3" id="KW-0444">Lipid biosynthesis</keyword>
<dbReference type="Proteomes" id="UP000092971">
    <property type="component" value="Chromosome"/>
</dbReference>
<dbReference type="SMART" id="SM00046">
    <property type="entry name" value="DAGKc"/>
    <property type="match status" value="1"/>
</dbReference>
<reference evidence="14 15" key="1">
    <citation type="submission" date="2016-02" db="EMBL/GenBank/DDBJ databases">
        <title>Comparison of Clostridium stercorarium subspecies using comparative genomics and transcriptomics.</title>
        <authorList>
            <person name="Schellenberg J."/>
            <person name="Thallinger G."/>
            <person name="Levin D.B."/>
            <person name="Zhang X."/>
            <person name="Alvare G."/>
            <person name="Fristensky B."/>
            <person name="Sparling R."/>
        </authorList>
    </citation>
    <scope>NUCLEOTIDE SEQUENCE [LARGE SCALE GENOMIC DNA]</scope>
    <source>
        <strain evidence="14 15">DSM 2910</strain>
    </source>
</reference>
<dbReference type="InterPro" id="IPR016064">
    <property type="entry name" value="NAD/diacylglycerol_kinase_sf"/>
</dbReference>
<dbReference type="InterPro" id="IPR045540">
    <property type="entry name" value="YegS/DAGK_C"/>
</dbReference>
<dbReference type="InterPro" id="IPR005218">
    <property type="entry name" value="Diacylglycerol/lipid_kinase"/>
</dbReference>
<evidence type="ECO:0000256" key="9">
    <source>
        <dbReference type="ARBA" id="ARBA00022842"/>
    </source>
</evidence>
<dbReference type="GO" id="GO:0005524">
    <property type="term" value="F:ATP binding"/>
    <property type="evidence" value="ECO:0007669"/>
    <property type="project" value="UniProtKB-KW"/>
</dbReference>
<keyword evidence="4" id="KW-0808">Transferase</keyword>
<dbReference type="GO" id="GO:0016301">
    <property type="term" value="F:kinase activity"/>
    <property type="evidence" value="ECO:0007669"/>
    <property type="project" value="UniProtKB-KW"/>
</dbReference>
<evidence type="ECO:0000256" key="12">
    <source>
        <dbReference type="ARBA" id="ARBA00023264"/>
    </source>
</evidence>
<dbReference type="EMBL" id="CP014672">
    <property type="protein sequence ID" value="ANW97781.1"/>
    <property type="molecule type" value="Genomic_DNA"/>
</dbReference>